<evidence type="ECO:0000256" key="1">
    <source>
        <dbReference type="SAM" id="Phobius"/>
    </source>
</evidence>
<proteinExistence type="predicted"/>
<feature type="transmembrane region" description="Helical" evidence="1">
    <location>
        <begin position="44"/>
        <end position="74"/>
    </location>
</feature>
<keyword evidence="1" id="KW-0472">Membrane</keyword>
<dbReference type="AlphaFoldDB" id="A0A147BQ43"/>
<protein>
    <submittedName>
        <fullName evidence="2">Uncharacterized protein</fullName>
    </submittedName>
</protein>
<organism evidence="2">
    <name type="scientific">Ixodes ricinus</name>
    <name type="common">Common tick</name>
    <name type="synonym">Acarus ricinus</name>
    <dbReference type="NCBI Taxonomy" id="34613"/>
    <lineage>
        <taxon>Eukaryota</taxon>
        <taxon>Metazoa</taxon>
        <taxon>Ecdysozoa</taxon>
        <taxon>Arthropoda</taxon>
        <taxon>Chelicerata</taxon>
        <taxon>Arachnida</taxon>
        <taxon>Acari</taxon>
        <taxon>Parasitiformes</taxon>
        <taxon>Ixodida</taxon>
        <taxon>Ixodoidea</taxon>
        <taxon>Ixodidae</taxon>
        <taxon>Ixodinae</taxon>
        <taxon>Ixodes</taxon>
    </lineage>
</organism>
<reference evidence="2" key="1">
    <citation type="journal article" date="2018" name="PLoS Negl. Trop. Dis.">
        <title>Sialome diversity of ticks revealed by RNAseq of single tick salivary glands.</title>
        <authorList>
            <person name="Perner J."/>
            <person name="Kropackova S."/>
            <person name="Kopacek P."/>
            <person name="Ribeiro J.M."/>
        </authorList>
    </citation>
    <scope>NUCLEOTIDE SEQUENCE</scope>
    <source>
        <strain evidence="2">Siblings of single egg batch collected in Ceske Budejovice</strain>
        <tissue evidence="2">Salivary glands</tissue>
    </source>
</reference>
<keyword evidence="1" id="KW-0812">Transmembrane</keyword>
<sequence length="90" mass="10637">MPIIFLAFLQLYNAGHSFFIYWMRMFCSKVIFDGCVRGVYAEHVRYVIVLINVPCILTKCCVITLVTDFLYIFITYNAVRWFDLSCLFLL</sequence>
<keyword evidence="1" id="KW-1133">Transmembrane helix</keyword>
<name>A0A147BQ43_IXORI</name>
<feature type="transmembrane region" description="Helical" evidence="1">
    <location>
        <begin position="6"/>
        <end position="23"/>
    </location>
</feature>
<dbReference type="EMBL" id="GEGO01002534">
    <property type="protein sequence ID" value="JAR92870.1"/>
    <property type="molecule type" value="Transcribed_RNA"/>
</dbReference>
<evidence type="ECO:0000313" key="2">
    <source>
        <dbReference type="EMBL" id="JAR92870.1"/>
    </source>
</evidence>
<accession>A0A147BQ43</accession>